<dbReference type="Pfam" id="PF04199">
    <property type="entry name" value="Cyclase"/>
    <property type="match status" value="1"/>
</dbReference>
<protein>
    <submittedName>
        <fullName evidence="1">Cyclase family protein</fullName>
    </submittedName>
</protein>
<comment type="caution">
    <text evidence="1">The sequence shown here is derived from an EMBL/GenBank/DDBJ whole genome shotgun (WGS) entry which is preliminary data.</text>
</comment>
<dbReference type="SUPFAM" id="SSF102198">
    <property type="entry name" value="Putative cyclase"/>
    <property type="match status" value="1"/>
</dbReference>
<proteinExistence type="predicted"/>
<gene>
    <name evidence="1" type="ORF">ACFFNX_06780</name>
</gene>
<evidence type="ECO:0000313" key="1">
    <source>
        <dbReference type="EMBL" id="MFB9831890.1"/>
    </source>
</evidence>
<organism evidence="1 2">
    <name type="scientific">Actinoallomurus acaciae</name>
    <dbReference type="NCBI Taxonomy" id="502577"/>
    <lineage>
        <taxon>Bacteria</taxon>
        <taxon>Bacillati</taxon>
        <taxon>Actinomycetota</taxon>
        <taxon>Actinomycetes</taxon>
        <taxon>Streptosporangiales</taxon>
        <taxon>Thermomonosporaceae</taxon>
        <taxon>Actinoallomurus</taxon>
    </lineage>
</organism>
<evidence type="ECO:0000313" key="2">
    <source>
        <dbReference type="Proteomes" id="UP001589627"/>
    </source>
</evidence>
<reference evidence="1 2" key="1">
    <citation type="submission" date="2024-09" db="EMBL/GenBank/DDBJ databases">
        <authorList>
            <person name="Sun Q."/>
            <person name="Mori K."/>
        </authorList>
    </citation>
    <scope>NUCLEOTIDE SEQUENCE [LARGE SCALE GENOMIC DNA]</scope>
    <source>
        <strain evidence="1 2">TBRC 0563</strain>
    </source>
</reference>
<dbReference type="Gene3D" id="3.50.30.50">
    <property type="entry name" value="Putative cyclase"/>
    <property type="match status" value="1"/>
</dbReference>
<dbReference type="EMBL" id="JBHLZP010000031">
    <property type="protein sequence ID" value="MFB9831890.1"/>
    <property type="molecule type" value="Genomic_DNA"/>
</dbReference>
<name>A0ABV5YA45_9ACTN</name>
<dbReference type="PANTHER" id="PTHR34861">
    <property type="match status" value="1"/>
</dbReference>
<dbReference type="InterPro" id="IPR037175">
    <property type="entry name" value="KFase_sf"/>
</dbReference>
<dbReference type="InterPro" id="IPR007325">
    <property type="entry name" value="KFase/CYL"/>
</dbReference>
<accession>A0ABV5YA45</accession>
<sequence length="336" mass="36517">MPGHRIDVPTYRELLARTDGPPGSSWGVFGTGDQLGTLNFLTPETAVRAAGLVTTGRVHNLDYPLNTFVPSIAGTRPATEHHMFSNNPNHRDDWLDRFYLQSTTQIDGLRHMRHPEHGFYGGVADEAVDVGRPDLGIQLVADRGIVGRGVLVDLPRYFDAAGRAYDVTTDQRVTPADLDAALEFHRVGLESGDILLVRTGWSEHYLAMTPEGRDAFRANGMRAPGLGQSTEMVEYLWDHQIAMVASDNAGVEAYPVDPNSGFVIEGEASPERGPSHNGMLHRPLIALLGLLLGECWKLDELAKACATDGRYEFLLTAKPLNLIGGVGSPANAMAVK</sequence>
<keyword evidence="2" id="KW-1185">Reference proteome</keyword>
<dbReference type="RefSeq" id="WP_378196885.1">
    <property type="nucleotide sequence ID" value="NZ_JBHLZP010000031.1"/>
</dbReference>
<dbReference type="Proteomes" id="UP001589627">
    <property type="component" value="Unassembled WGS sequence"/>
</dbReference>